<organism evidence="2">
    <name type="scientific">Candidatus Methanomethylicus mesodigestus</name>
    <dbReference type="NCBI Taxonomy" id="1867258"/>
    <lineage>
        <taxon>Archaea</taxon>
        <taxon>Thermoproteota</taxon>
        <taxon>Methanosuratincolia</taxon>
        <taxon>Candidatus Methanomethylicales</taxon>
        <taxon>Candidatus Methanomethylicaceae</taxon>
        <taxon>Candidatus Methanomethylicus</taxon>
    </lineage>
</organism>
<accession>A0A7C3J3P2</accession>
<comment type="caution">
    <text evidence="2">The sequence shown here is derived from an EMBL/GenBank/DDBJ whole genome shotgun (WGS) entry which is preliminary data.</text>
</comment>
<evidence type="ECO:0000259" key="1">
    <source>
        <dbReference type="Pfam" id="PF13240"/>
    </source>
</evidence>
<protein>
    <submittedName>
        <fullName evidence="2">Zinc-ribbon domain-containing protein</fullName>
    </submittedName>
</protein>
<dbReference type="InterPro" id="IPR038587">
    <property type="entry name" value="Ribosomal_eL40_sf"/>
</dbReference>
<dbReference type="Pfam" id="PF13240">
    <property type="entry name" value="Zn_Ribbon_1"/>
    <property type="match status" value="1"/>
</dbReference>
<feature type="domain" description="Zinc-ribbon" evidence="1">
    <location>
        <begin position="10"/>
        <end position="30"/>
    </location>
</feature>
<dbReference type="InterPro" id="IPR026870">
    <property type="entry name" value="Zinc_ribbon_dom"/>
</dbReference>
<dbReference type="EMBL" id="DSTX01000003">
    <property type="protein sequence ID" value="HFK20296.1"/>
    <property type="molecule type" value="Genomic_DNA"/>
</dbReference>
<evidence type="ECO:0000313" key="2">
    <source>
        <dbReference type="EMBL" id="HFK20296.1"/>
    </source>
</evidence>
<sequence length="36" mass="3865">MTQIKSAKIFCHKCGAEIPKESTYCHACGEAVGGKH</sequence>
<proteinExistence type="predicted"/>
<name>A0A7C3J3P2_9CREN</name>
<reference evidence="2" key="1">
    <citation type="journal article" date="2020" name="mSystems">
        <title>Genome- and Community-Level Interaction Insights into Carbon Utilization and Element Cycling Functions of Hydrothermarchaeota in Hydrothermal Sediment.</title>
        <authorList>
            <person name="Zhou Z."/>
            <person name="Liu Y."/>
            <person name="Xu W."/>
            <person name="Pan J."/>
            <person name="Luo Z.H."/>
            <person name="Li M."/>
        </authorList>
    </citation>
    <scope>NUCLEOTIDE SEQUENCE [LARGE SCALE GENOMIC DNA]</scope>
    <source>
        <strain evidence="2">SpSt-468</strain>
    </source>
</reference>
<dbReference type="Gene3D" id="4.10.1060.50">
    <property type="match status" value="1"/>
</dbReference>
<gene>
    <name evidence="2" type="ORF">ENS19_03345</name>
</gene>
<dbReference type="AlphaFoldDB" id="A0A7C3J3P2"/>